<accession>A0A5S3XPS0</accession>
<gene>
    <name evidence="3" type="ORF">CWB96_10165</name>
    <name evidence="2" type="ORF">CWB97_11200</name>
</gene>
<protein>
    <submittedName>
        <fullName evidence="3">EamA-like transporter family protein</fullName>
    </submittedName>
</protein>
<keyword evidence="1" id="KW-0472">Membrane</keyword>
<dbReference type="GO" id="GO:0005886">
    <property type="term" value="C:plasma membrane"/>
    <property type="evidence" value="ECO:0007669"/>
    <property type="project" value="TreeGrafter"/>
</dbReference>
<name>A0A5S3XPS0_9GAMM</name>
<keyword evidence="1" id="KW-0812">Transmembrane</keyword>
<dbReference type="Proteomes" id="UP000305730">
    <property type="component" value="Unassembled WGS sequence"/>
</dbReference>
<dbReference type="RefSeq" id="WP_138597079.1">
    <property type="nucleotide sequence ID" value="NZ_PNCK01000038.1"/>
</dbReference>
<dbReference type="PANTHER" id="PTHR34821">
    <property type="entry name" value="INNER MEMBRANE PROTEIN YDCZ"/>
    <property type="match status" value="1"/>
</dbReference>
<evidence type="ECO:0000313" key="4">
    <source>
        <dbReference type="Proteomes" id="UP000305730"/>
    </source>
</evidence>
<reference evidence="3 5" key="1">
    <citation type="submission" date="2017-12" db="EMBL/GenBank/DDBJ databases">
        <authorList>
            <person name="Paulsen S."/>
            <person name="Gram L.K."/>
        </authorList>
    </citation>
    <scope>NUCLEOTIDE SEQUENCE [LARGE SCALE GENOMIC DNA]</scope>
    <source>
        <strain evidence="3 5">S2231</strain>
        <strain evidence="2">S2233</strain>
    </source>
</reference>
<evidence type="ECO:0000313" key="2">
    <source>
        <dbReference type="EMBL" id="TMP42522.1"/>
    </source>
</evidence>
<evidence type="ECO:0000313" key="3">
    <source>
        <dbReference type="EMBL" id="TMP59299.1"/>
    </source>
</evidence>
<dbReference type="PANTHER" id="PTHR34821:SF2">
    <property type="entry name" value="INNER MEMBRANE PROTEIN YDCZ"/>
    <property type="match status" value="1"/>
</dbReference>
<keyword evidence="4" id="KW-1185">Reference proteome</keyword>
<evidence type="ECO:0000313" key="5">
    <source>
        <dbReference type="Proteomes" id="UP000307706"/>
    </source>
</evidence>
<proteinExistence type="predicted"/>
<keyword evidence="1" id="KW-1133">Transmembrane helix</keyword>
<dbReference type="Proteomes" id="UP000307706">
    <property type="component" value="Unassembled WGS sequence"/>
</dbReference>
<feature type="transmembrane region" description="Helical" evidence="1">
    <location>
        <begin position="123"/>
        <end position="143"/>
    </location>
</feature>
<dbReference type="EMBL" id="PNCK01000038">
    <property type="protein sequence ID" value="TMP42522.1"/>
    <property type="molecule type" value="Genomic_DNA"/>
</dbReference>
<reference evidence="3" key="3">
    <citation type="submission" date="2019-09" db="EMBL/GenBank/DDBJ databases">
        <title>Co-occurence of chitin degradation, pigmentation and bioactivity in marine Pseudoalteromonas.</title>
        <authorList>
            <person name="Sonnenschein E.C."/>
            <person name="Bech P.K."/>
        </authorList>
    </citation>
    <scope>NUCLEOTIDE SEQUENCE</scope>
    <source>
        <strain evidence="3">S2231</strain>
        <strain evidence="2 4">S2233</strain>
    </source>
</reference>
<feature type="transmembrane region" description="Helical" evidence="1">
    <location>
        <begin position="68"/>
        <end position="89"/>
    </location>
</feature>
<sequence length="150" mass="15979">MVYILLACLAGAAIALQSSMNAMLGVLLKSPILATTCAFLVSGCYAFLVFITTERAALDTQLLVKVPWYLWTVGGLFSVLGVGLSYFLIPKMGIGNLMSLVLTGQLLMAMLINHFGWFGTKPIALNLTKIVGVLALLIGIYLVNKGNAHG</sequence>
<evidence type="ECO:0000256" key="1">
    <source>
        <dbReference type="SAM" id="Phobius"/>
    </source>
</evidence>
<feature type="transmembrane region" description="Helical" evidence="1">
    <location>
        <begin position="96"/>
        <end position="117"/>
    </location>
</feature>
<reference evidence="5" key="2">
    <citation type="submission" date="2019-06" db="EMBL/GenBank/DDBJ databases">
        <title>Co-occurence of chitin degradation, pigmentation and bioactivity in marine Pseudoalteromonas.</title>
        <authorList>
            <person name="Sonnenschein E.C."/>
            <person name="Bech P.K."/>
        </authorList>
    </citation>
    <scope>NUCLEOTIDE SEQUENCE [LARGE SCALE GENOMIC DNA]</scope>
    <source>
        <strain evidence="5">S2231</strain>
    </source>
</reference>
<dbReference type="EMBL" id="PNCL01000048">
    <property type="protein sequence ID" value="TMP59299.1"/>
    <property type="molecule type" value="Genomic_DNA"/>
</dbReference>
<dbReference type="Pfam" id="PF04657">
    <property type="entry name" value="DMT_YdcZ"/>
    <property type="match status" value="1"/>
</dbReference>
<organism evidence="3 5">
    <name type="scientific">Pseudoalteromonas citrea</name>
    <dbReference type="NCBI Taxonomy" id="43655"/>
    <lineage>
        <taxon>Bacteria</taxon>
        <taxon>Pseudomonadati</taxon>
        <taxon>Pseudomonadota</taxon>
        <taxon>Gammaproteobacteria</taxon>
        <taxon>Alteromonadales</taxon>
        <taxon>Pseudoalteromonadaceae</taxon>
        <taxon>Pseudoalteromonas</taxon>
    </lineage>
</organism>
<dbReference type="OrthoDB" id="7864805at2"/>
<dbReference type="AlphaFoldDB" id="A0A5S3XPS0"/>
<comment type="caution">
    <text evidence="3">The sequence shown here is derived from an EMBL/GenBank/DDBJ whole genome shotgun (WGS) entry which is preliminary data.</text>
</comment>
<dbReference type="InterPro" id="IPR006750">
    <property type="entry name" value="YdcZ"/>
</dbReference>